<dbReference type="AlphaFoldDB" id="A0A6G0XIQ3"/>
<dbReference type="SMART" id="SM00516">
    <property type="entry name" value="SEC14"/>
    <property type="match status" value="1"/>
</dbReference>
<dbReference type="CDD" id="cd00821">
    <property type="entry name" value="PH"/>
    <property type="match status" value="1"/>
</dbReference>
<dbReference type="GO" id="GO:0008526">
    <property type="term" value="F:phosphatidylinositol transfer activity"/>
    <property type="evidence" value="ECO:0007669"/>
    <property type="project" value="TreeGrafter"/>
</dbReference>
<dbReference type="EMBL" id="VJMJ01000054">
    <property type="protein sequence ID" value="KAF0740130.1"/>
    <property type="molecule type" value="Genomic_DNA"/>
</dbReference>
<feature type="region of interest" description="Disordered" evidence="1">
    <location>
        <begin position="522"/>
        <end position="562"/>
    </location>
</feature>
<feature type="domain" description="CRAL-TRIO" evidence="3">
    <location>
        <begin position="68"/>
        <end position="255"/>
    </location>
</feature>
<dbReference type="Proteomes" id="UP000481153">
    <property type="component" value="Unassembled WGS sequence"/>
</dbReference>
<evidence type="ECO:0000256" key="1">
    <source>
        <dbReference type="SAM" id="MobiDB-lite"/>
    </source>
</evidence>
<evidence type="ECO:0000259" key="2">
    <source>
        <dbReference type="PROSITE" id="PS50003"/>
    </source>
</evidence>
<name>A0A6G0XIQ3_9STRA</name>
<dbReference type="InterPro" id="IPR001849">
    <property type="entry name" value="PH_domain"/>
</dbReference>
<dbReference type="Pfam" id="PF00169">
    <property type="entry name" value="PH"/>
    <property type="match status" value="1"/>
</dbReference>
<evidence type="ECO:0000313" key="4">
    <source>
        <dbReference type="EMBL" id="KAF0740130.1"/>
    </source>
</evidence>
<proteinExistence type="predicted"/>
<dbReference type="InterPro" id="IPR036865">
    <property type="entry name" value="CRAL-TRIO_dom_sf"/>
</dbReference>
<evidence type="ECO:0000313" key="5">
    <source>
        <dbReference type="Proteomes" id="UP000481153"/>
    </source>
</evidence>
<dbReference type="InterPro" id="IPR052578">
    <property type="entry name" value="PI_Transfer_CRAL-TRIO"/>
</dbReference>
<dbReference type="InterPro" id="IPR011993">
    <property type="entry name" value="PH-like_dom_sf"/>
</dbReference>
<keyword evidence="5" id="KW-1185">Reference proteome</keyword>
<dbReference type="PANTHER" id="PTHR45824:SF29">
    <property type="entry name" value="GH16843P"/>
    <property type="match status" value="1"/>
</dbReference>
<organism evidence="4 5">
    <name type="scientific">Aphanomyces euteiches</name>
    <dbReference type="NCBI Taxonomy" id="100861"/>
    <lineage>
        <taxon>Eukaryota</taxon>
        <taxon>Sar</taxon>
        <taxon>Stramenopiles</taxon>
        <taxon>Oomycota</taxon>
        <taxon>Saprolegniomycetes</taxon>
        <taxon>Saprolegniales</taxon>
        <taxon>Verrucalvaceae</taxon>
        <taxon>Aphanomyces</taxon>
    </lineage>
</organism>
<evidence type="ECO:0000259" key="3">
    <source>
        <dbReference type="PROSITE" id="PS50191"/>
    </source>
</evidence>
<dbReference type="Gene3D" id="2.30.29.30">
    <property type="entry name" value="Pleckstrin-homology domain (PH domain)/Phosphotyrosine-binding domain (PTB)"/>
    <property type="match status" value="1"/>
</dbReference>
<reference evidence="4 5" key="1">
    <citation type="submission" date="2019-07" db="EMBL/GenBank/DDBJ databases">
        <title>Genomics analysis of Aphanomyces spp. identifies a new class of oomycete effector associated with host adaptation.</title>
        <authorList>
            <person name="Gaulin E."/>
        </authorList>
    </citation>
    <scope>NUCLEOTIDE SEQUENCE [LARGE SCALE GENOMIC DNA]</scope>
    <source>
        <strain evidence="4 5">ATCC 201684</strain>
    </source>
</reference>
<dbReference type="PROSITE" id="PS50003">
    <property type="entry name" value="PH_DOMAIN"/>
    <property type="match status" value="1"/>
</dbReference>
<comment type="caution">
    <text evidence="4">The sequence shown here is derived from an EMBL/GenBank/DDBJ whole genome shotgun (WGS) entry which is preliminary data.</text>
</comment>
<feature type="domain" description="PH" evidence="2">
    <location>
        <begin position="308"/>
        <end position="407"/>
    </location>
</feature>
<protein>
    <recommendedName>
        <fullName evidence="6">PH domain-containing protein</fullName>
    </recommendedName>
</protein>
<dbReference type="InterPro" id="IPR001251">
    <property type="entry name" value="CRAL-TRIO_dom"/>
</dbReference>
<evidence type="ECO:0008006" key="6">
    <source>
        <dbReference type="Google" id="ProtNLM"/>
    </source>
</evidence>
<feature type="compositionally biased region" description="Pro residues" evidence="1">
    <location>
        <begin position="540"/>
        <end position="562"/>
    </location>
</feature>
<dbReference type="SUPFAM" id="SSF52087">
    <property type="entry name" value="CRAL/TRIO domain"/>
    <property type="match status" value="1"/>
</dbReference>
<gene>
    <name evidence="4" type="ORF">Ae201684_004368</name>
</gene>
<dbReference type="PANTHER" id="PTHR45824">
    <property type="entry name" value="GH16843P"/>
    <property type="match status" value="1"/>
</dbReference>
<accession>A0A6G0XIQ3</accession>
<dbReference type="PROSITE" id="PS50191">
    <property type="entry name" value="CRAL_TRIO"/>
    <property type="match status" value="1"/>
</dbReference>
<dbReference type="SMART" id="SM00233">
    <property type="entry name" value="PH"/>
    <property type="match status" value="1"/>
</dbReference>
<dbReference type="VEuPathDB" id="FungiDB:AeMF1_003370"/>
<dbReference type="SUPFAM" id="SSF50729">
    <property type="entry name" value="PH domain-like"/>
    <property type="match status" value="1"/>
</dbReference>
<dbReference type="Gene3D" id="3.40.525.10">
    <property type="entry name" value="CRAL-TRIO lipid binding domain"/>
    <property type="match status" value="1"/>
</dbReference>
<dbReference type="CDD" id="cd00170">
    <property type="entry name" value="SEC14"/>
    <property type="match status" value="1"/>
</dbReference>
<dbReference type="Pfam" id="PF00650">
    <property type="entry name" value="CRAL_TRIO"/>
    <property type="match status" value="1"/>
</dbReference>
<feature type="compositionally biased region" description="Low complexity" evidence="1">
    <location>
        <begin position="522"/>
        <end position="539"/>
    </location>
</feature>
<sequence>MYAPGSDSALTALEHAVALPDAFSKEEYVRALRRNQHDVTKAALQLKAKHSWLKSNQLDNLGLGKPSLQREVKKQYLQLLHDATDKCKCPVVLFSVAKFHPTQSSDMLIPGREQCTDHGAPTDNTTSNIEDARRLVVYMVTLAIEAMEVEEAPGIVYLIDMEGVSTNLITEGSVHLEFLRMLKEHFPETVQFCFVLNYSASVWVQQATTYLLKTLGVSERTQQKIKFVKDLRELQHYFNAPALPEKFGGLYKLMRAQQWMEIQAEIEEVDLENLPAEEETTYMTKQARELNGMQYAACSVNEVVEMNTTVLRGAVWRKKSGMSWVKMYVVLRPDALLLYEDIKGKMPMVIIPVTYQSAIVAAHFDNAPKGTFGFRFDVEGVPGGHLLAANSEIERGNWLQDIQMAIQSFQEQHAREVYEEERKFRMDQEFEKLNMIDFSTELPAVPPPKSPPAPAPIPTAIHGAFAPPQPSIPTNAPPVQPFMMNPMQNMTNPQSMTMGMPQMPLQYPQGMPMQQPMGSNPYMAAPMQPGMYPQQQQPQFPRPMYPPNPGMQQPYPPNSRTF</sequence>